<protein>
    <submittedName>
        <fullName evidence="1">Uncharacterized protein</fullName>
    </submittedName>
</protein>
<dbReference type="EMBL" id="BCSY01000035">
    <property type="protein sequence ID" value="GAS94868.1"/>
    <property type="molecule type" value="Genomic_DNA"/>
</dbReference>
<reference evidence="2" key="2">
    <citation type="submission" date="2016-02" db="EMBL/GenBank/DDBJ databases">
        <title>Draft genome sequence of five rapidly growing Mycobacterium species.</title>
        <authorList>
            <person name="Katahira K."/>
            <person name="Gotou Y."/>
            <person name="Iida K."/>
            <person name="Ogura Y."/>
            <person name="Hayashi T."/>
        </authorList>
    </citation>
    <scope>NUCLEOTIDE SEQUENCE [LARGE SCALE GENOMIC DNA]</scope>
    <source>
        <strain evidence="2">JCM15298</strain>
    </source>
</reference>
<evidence type="ECO:0000313" key="2">
    <source>
        <dbReference type="Proteomes" id="UP000069443"/>
    </source>
</evidence>
<dbReference type="RefSeq" id="WP_062656062.1">
    <property type="nucleotide sequence ID" value="NZ_BCSY01000035.1"/>
</dbReference>
<proteinExistence type="predicted"/>
<accession>A0A100WB57</accession>
<comment type="caution">
    <text evidence="1">The sequence shown here is derived from an EMBL/GenBank/DDBJ whole genome shotgun (WGS) entry which is preliminary data.</text>
</comment>
<organism evidence="1 2">
    <name type="scientific">Mycolicibacterium canariasense</name>
    <name type="common">Mycobacterium canariasense</name>
    <dbReference type="NCBI Taxonomy" id="228230"/>
    <lineage>
        <taxon>Bacteria</taxon>
        <taxon>Bacillati</taxon>
        <taxon>Actinomycetota</taxon>
        <taxon>Actinomycetes</taxon>
        <taxon>Mycobacteriales</taxon>
        <taxon>Mycobacteriaceae</taxon>
        <taxon>Mycolicibacterium</taxon>
    </lineage>
</organism>
<evidence type="ECO:0000313" key="1">
    <source>
        <dbReference type="EMBL" id="GAS94868.1"/>
    </source>
</evidence>
<name>A0A100WB57_MYCCR</name>
<dbReference type="STRING" id="228230.RMCC_1834"/>
<dbReference type="Proteomes" id="UP000069443">
    <property type="component" value="Unassembled WGS sequence"/>
</dbReference>
<dbReference type="AlphaFoldDB" id="A0A100WB57"/>
<reference evidence="2" key="1">
    <citation type="journal article" date="2016" name="Genome Announc.">
        <title>Draft Genome Sequences of Five Rapidly Growing Mycobacterium Species, M. thermoresistibile, M. fortuitum subsp. acetamidolyticum, M. canariasense, M. brisbanense, and M. novocastrense.</title>
        <authorList>
            <person name="Katahira K."/>
            <person name="Ogura Y."/>
            <person name="Gotoh Y."/>
            <person name="Hayashi T."/>
        </authorList>
    </citation>
    <scope>NUCLEOTIDE SEQUENCE [LARGE SCALE GENOMIC DNA]</scope>
    <source>
        <strain evidence="2">JCM15298</strain>
    </source>
</reference>
<gene>
    <name evidence="1" type="ORF">RMCC_1834</name>
</gene>
<keyword evidence="2" id="KW-1185">Reference proteome</keyword>
<sequence length="113" mass="12575">MSLYTTTIALDGDKRQIIVHWDDNDPNTHITAPVTVPAADLDESRLEHELGRMGFRIASTGSDNVGRGWAVVSRLHTDRPFYNPLDSSWYAYLSSDAKREIASKYPGSRVPGV</sequence>